<sequence>MTKGTTFWRKDKDSDNQHLRFIISDPDVDNKVLVVGMTKFKNNNREDTSC</sequence>
<comment type="caution">
    <text evidence="1">The sequence shown here is derived from an EMBL/GenBank/DDBJ whole genome shotgun (WGS) entry which is preliminary data.</text>
</comment>
<evidence type="ECO:0000313" key="1">
    <source>
        <dbReference type="EMBL" id="GAH12436.1"/>
    </source>
</evidence>
<feature type="non-terminal residue" evidence="1">
    <location>
        <position position="50"/>
    </location>
</feature>
<name>X1CVB9_9ZZZZ</name>
<gene>
    <name evidence="1" type="ORF">S01H4_56253</name>
</gene>
<organism evidence="1">
    <name type="scientific">marine sediment metagenome</name>
    <dbReference type="NCBI Taxonomy" id="412755"/>
    <lineage>
        <taxon>unclassified sequences</taxon>
        <taxon>metagenomes</taxon>
        <taxon>ecological metagenomes</taxon>
    </lineage>
</organism>
<dbReference type="AlphaFoldDB" id="X1CVB9"/>
<dbReference type="EMBL" id="BART01032577">
    <property type="protein sequence ID" value="GAH12436.1"/>
    <property type="molecule type" value="Genomic_DNA"/>
</dbReference>
<protein>
    <submittedName>
        <fullName evidence="1">Uncharacterized protein</fullName>
    </submittedName>
</protein>
<proteinExistence type="predicted"/>
<reference evidence="1" key="1">
    <citation type="journal article" date="2014" name="Front. Microbiol.">
        <title>High frequency of phylogenetically diverse reductive dehalogenase-homologous genes in deep subseafloor sedimentary metagenomes.</title>
        <authorList>
            <person name="Kawai M."/>
            <person name="Futagami T."/>
            <person name="Toyoda A."/>
            <person name="Takaki Y."/>
            <person name="Nishi S."/>
            <person name="Hori S."/>
            <person name="Arai W."/>
            <person name="Tsubouchi T."/>
            <person name="Morono Y."/>
            <person name="Uchiyama I."/>
            <person name="Ito T."/>
            <person name="Fujiyama A."/>
            <person name="Inagaki F."/>
            <person name="Takami H."/>
        </authorList>
    </citation>
    <scope>NUCLEOTIDE SEQUENCE</scope>
    <source>
        <strain evidence="1">Expedition CK06-06</strain>
    </source>
</reference>
<accession>X1CVB9</accession>